<dbReference type="InterPro" id="IPR036890">
    <property type="entry name" value="HATPase_C_sf"/>
</dbReference>
<dbReference type="InterPro" id="IPR037198">
    <property type="entry name" value="MutL_C_sf"/>
</dbReference>
<dbReference type="InterPro" id="IPR020667">
    <property type="entry name" value="DNA_mismatch_repair_MutL"/>
</dbReference>
<gene>
    <name evidence="5" type="primary">mutL</name>
    <name evidence="8" type="ORF">CJD36_011290</name>
</gene>
<dbReference type="SUPFAM" id="SSF54211">
    <property type="entry name" value="Ribosomal protein S5 domain 2-like"/>
    <property type="match status" value="1"/>
</dbReference>
<organism evidence="8 9">
    <name type="scientific">Flavipsychrobacter stenotrophus</name>
    <dbReference type="NCBI Taxonomy" id="2077091"/>
    <lineage>
        <taxon>Bacteria</taxon>
        <taxon>Pseudomonadati</taxon>
        <taxon>Bacteroidota</taxon>
        <taxon>Chitinophagia</taxon>
        <taxon>Chitinophagales</taxon>
        <taxon>Chitinophagaceae</taxon>
        <taxon>Flavipsychrobacter</taxon>
    </lineage>
</organism>
<dbReference type="AlphaFoldDB" id="A0A2S7SUF2"/>
<dbReference type="InterPro" id="IPR042120">
    <property type="entry name" value="MutL_C_dimsub"/>
</dbReference>
<evidence type="ECO:0000256" key="4">
    <source>
        <dbReference type="ARBA" id="ARBA00023204"/>
    </source>
</evidence>
<dbReference type="GO" id="GO:0016887">
    <property type="term" value="F:ATP hydrolysis activity"/>
    <property type="evidence" value="ECO:0007669"/>
    <property type="project" value="InterPro"/>
</dbReference>
<dbReference type="Gene3D" id="3.30.230.10">
    <property type="match status" value="1"/>
</dbReference>
<protein>
    <recommendedName>
        <fullName evidence="2 5">DNA mismatch repair protein MutL</fullName>
    </recommendedName>
</protein>
<dbReference type="InterPro" id="IPR014762">
    <property type="entry name" value="DNA_mismatch_repair_CS"/>
</dbReference>
<dbReference type="CDD" id="cd16926">
    <property type="entry name" value="HATPase_MutL-MLH-PMS-like"/>
    <property type="match status" value="1"/>
</dbReference>
<dbReference type="Proteomes" id="UP000239872">
    <property type="component" value="Unassembled WGS sequence"/>
</dbReference>
<dbReference type="GO" id="GO:0140664">
    <property type="term" value="F:ATP-dependent DNA damage sensor activity"/>
    <property type="evidence" value="ECO:0007669"/>
    <property type="project" value="InterPro"/>
</dbReference>
<comment type="caution">
    <text evidence="8">The sequence shown here is derived from an EMBL/GenBank/DDBJ whole genome shotgun (WGS) entry which is preliminary data.</text>
</comment>
<evidence type="ECO:0000313" key="8">
    <source>
        <dbReference type="EMBL" id="PQJ10552.1"/>
    </source>
</evidence>
<dbReference type="PANTHER" id="PTHR10073:SF12">
    <property type="entry name" value="DNA MISMATCH REPAIR PROTEIN MLH1"/>
    <property type="match status" value="1"/>
</dbReference>
<dbReference type="GO" id="GO:0005524">
    <property type="term" value="F:ATP binding"/>
    <property type="evidence" value="ECO:0007669"/>
    <property type="project" value="InterPro"/>
</dbReference>
<dbReference type="NCBIfam" id="TIGR00585">
    <property type="entry name" value="mutl"/>
    <property type="match status" value="1"/>
</dbReference>
<dbReference type="InterPro" id="IPR020568">
    <property type="entry name" value="Ribosomal_Su5_D2-typ_SF"/>
</dbReference>
<proteinExistence type="inferred from homology"/>
<dbReference type="Gene3D" id="3.30.1370.100">
    <property type="entry name" value="MutL, C-terminal domain, regulatory subdomain"/>
    <property type="match status" value="1"/>
</dbReference>
<dbReference type="PROSITE" id="PS00058">
    <property type="entry name" value="DNA_MISMATCH_REPAIR_1"/>
    <property type="match status" value="1"/>
</dbReference>
<dbReference type="Gene3D" id="3.30.565.10">
    <property type="entry name" value="Histidine kinase-like ATPase, C-terminal domain"/>
    <property type="match status" value="1"/>
</dbReference>
<keyword evidence="9" id="KW-1185">Reference proteome</keyword>
<dbReference type="FunFam" id="3.30.565.10:FF:000003">
    <property type="entry name" value="DNA mismatch repair endonuclease MutL"/>
    <property type="match status" value="1"/>
</dbReference>
<feature type="domain" description="DNA mismatch repair protein S5" evidence="7">
    <location>
        <begin position="209"/>
        <end position="327"/>
    </location>
</feature>
<dbReference type="InterPro" id="IPR042121">
    <property type="entry name" value="MutL_C_regsub"/>
</dbReference>
<dbReference type="InterPro" id="IPR014790">
    <property type="entry name" value="MutL_C"/>
</dbReference>
<evidence type="ECO:0000259" key="6">
    <source>
        <dbReference type="SMART" id="SM00853"/>
    </source>
</evidence>
<dbReference type="RefSeq" id="WP_105039280.1">
    <property type="nucleotide sequence ID" value="NZ_PPSL01000003.1"/>
</dbReference>
<dbReference type="SMART" id="SM00853">
    <property type="entry name" value="MutL_C"/>
    <property type="match status" value="1"/>
</dbReference>
<sequence length="612" mass="68632">MPDIIQLLSDHIANQIAAGEVIQRPASAVKELLENAIDAGATEIQLIIKDSGKELIQVIDNGKGMSPTDARMSFERHATSKIRSIDDLFKIRTMGFRGEALASIAAVTQVELKTRQAGSEVGSRILIEGTEVKLQEACAMNVGTNISVKNLFFNVPARRHFLKSPSTEFRHILDEFTRVALAYPGIGFRLINNGTEQFHLTIGSLKQRVVGLLGNTYEKKLVPVEENTELLNIQGFIGKPDAATRTRGMQFFFINNRFIRNAYLHHAVVKAYEGLIEKESFPFYVLFLEVDPARVDVNVHPTKQEVKFEDDQMMYAYLNAAVKHALARYNIAPSLDFSLNSEIQQMSAVQIPATEIKREETQKGYLYNVFTDSHQAHVVERKDSLKAWKSLYEIAQTPMPSAPGEQQSHTIPSQGSMYAGNNEAEDTSNMLLVHGDMLVTTVKSGLMLIHIRRAQERIWYERLLEQWNDQAAPSQQVLFPSSYELPPQDALLLNEVLPDLARIGFDIAPFGQHTFVVQGLPSGMPTGEEKNVIDEVIEHLKHEAPDAVSKRTELLLAHMARRLSRNKHAIMQAEGQRALIDELFACTQPEYTPGGRKVFVMIKKEMLEGMLG</sequence>
<evidence type="ECO:0000259" key="7">
    <source>
        <dbReference type="SMART" id="SM01340"/>
    </source>
</evidence>
<dbReference type="PANTHER" id="PTHR10073">
    <property type="entry name" value="DNA MISMATCH REPAIR PROTEIN MLH, PMS, MUTL"/>
    <property type="match status" value="1"/>
</dbReference>
<keyword evidence="3 5" id="KW-0227">DNA damage</keyword>
<reference evidence="8 9" key="1">
    <citation type="submission" date="2018-01" db="EMBL/GenBank/DDBJ databases">
        <title>A novel member of the phylum Bacteroidetes isolated from glacier ice.</title>
        <authorList>
            <person name="Liu Q."/>
            <person name="Xin Y.-H."/>
        </authorList>
    </citation>
    <scope>NUCLEOTIDE SEQUENCE [LARGE SCALE GENOMIC DNA]</scope>
    <source>
        <strain evidence="8 9">RB1R16</strain>
    </source>
</reference>
<dbReference type="CDD" id="cd00782">
    <property type="entry name" value="MutL_Trans"/>
    <property type="match status" value="1"/>
</dbReference>
<dbReference type="Gene3D" id="3.30.1540.20">
    <property type="entry name" value="MutL, C-terminal domain, dimerisation subdomain"/>
    <property type="match status" value="1"/>
</dbReference>
<dbReference type="SUPFAM" id="SSF55874">
    <property type="entry name" value="ATPase domain of HSP90 chaperone/DNA topoisomerase II/histidine kinase"/>
    <property type="match status" value="1"/>
</dbReference>
<dbReference type="InterPro" id="IPR014721">
    <property type="entry name" value="Ribsml_uS5_D2-typ_fold_subgr"/>
</dbReference>
<dbReference type="InterPro" id="IPR038973">
    <property type="entry name" value="MutL/Mlh/Pms-like"/>
</dbReference>
<comment type="similarity">
    <text evidence="1 5">Belongs to the DNA mismatch repair MutL/HexB family.</text>
</comment>
<comment type="function">
    <text evidence="5">This protein is involved in the repair of mismatches in DNA. It is required for dam-dependent methyl-directed DNA mismatch repair. May act as a 'molecular matchmaker', a protein that promotes the formation of a stable complex between two or more DNA-binding proteins in an ATP-dependent manner without itself being part of a final effector complex.</text>
</comment>
<dbReference type="OrthoDB" id="9763467at2"/>
<evidence type="ECO:0000256" key="5">
    <source>
        <dbReference type="HAMAP-Rule" id="MF_00149"/>
    </source>
</evidence>
<evidence type="ECO:0000256" key="2">
    <source>
        <dbReference type="ARBA" id="ARBA00021975"/>
    </source>
</evidence>
<accession>A0A2S7SUF2</accession>
<dbReference type="GO" id="GO:0032300">
    <property type="term" value="C:mismatch repair complex"/>
    <property type="evidence" value="ECO:0007669"/>
    <property type="project" value="InterPro"/>
</dbReference>
<dbReference type="Pfam" id="PF13589">
    <property type="entry name" value="HATPase_c_3"/>
    <property type="match status" value="1"/>
</dbReference>
<dbReference type="SMART" id="SM01340">
    <property type="entry name" value="DNA_mis_repair"/>
    <property type="match status" value="1"/>
</dbReference>
<dbReference type="HAMAP" id="MF_00149">
    <property type="entry name" value="DNA_mis_repair"/>
    <property type="match status" value="1"/>
</dbReference>
<dbReference type="InterPro" id="IPR013507">
    <property type="entry name" value="DNA_mismatch_S5_2-like"/>
</dbReference>
<dbReference type="GO" id="GO:0030983">
    <property type="term" value="F:mismatched DNA binding"/>
    <property type="evidence" value="ECO:0007669"/>
    <property type="project" value="InterPro"/>
</dbReference>
<dbReference type="Pfam" id="PF01119">
    <property type="entry name" value="DNA_mis_repair"/>
    <property type="match status" value="1"/>
</dbReference>
<dbReference type="EMBL" id="PPSL01000003">
    <property type="protein sequence ID" value="PQJ10552.1"/>
    <property type="molecule type" value="Genomic_DNA"/>
</dbReference>
<dbReference type="GO" id="GO:0006298">
    <property type="term" value="P:mismatch repair"/>
    <property type="evidence" value="ECO:0007669"/>
    <property type="project" value="UniProtKB-UniRule"/>
</dbReference>
<evidence type="ECO:0000313" key="9">
    <source>
        <dbReference type="Proteomes" id="UP000239872"/>
    </source>
</evidence>
<keyword evidence="4 5" id="KW-0234">DNA repair</keyword>
<evidence type="ECO:0000256" key="1">
    <source>
        <dbReference type="ARBA" id="ARBA00006082"/>
    </source>
</evidence>
<name>A0A2S7SUF2_9BACT</name>
<dbReference type="InterPro" id="IPR002099">
    <property type="entry name" value="MutL/Mlh/PMS"/>
</dbReference>
<feature type="domain" description="MutL C-terminal dimerisation" evidence="6">
    <location>
        <begin position="430"/>
        <end position="570"/>
    </location>
</feature>
<dbReference type="Pfam" id="PF08676">
    <property type="entry name" value="MutL_C"/>
    <property type="match status" value="1"/>
</dbReference>
<evidence type="ECO:0000256" key="3">
    <source>
        <dbReference type="ARBA" id="ARBA00022763"/>
    </source>
</evidence>
<dbReference type="SUPFAM" id="SSF118116">
    <property type="entry name" value="DNA mismatch repair protein MutL"/>
    <property type="match status" value="1"/>
</dbReference>